<comment type="caution">
    <text evidence="1">The sequence shown here is derived from an EMBL/GenBank/DDBJ whole genome shotgun (WGS) entry which is preliminary data.</text>
</comment>
<organism evidence="1 2">
    <name type="scientific">Sphingobium quisquiliarum P25</name>
    <dbReference type="NCBI Taxonomy" id="1329909"/>
    <lineage>
        <taxon>Bacteria</taxon>
        <taxon>Pseudomonadati</taxon>
        <taxon>Pseudomonadota</taxon>
        <taxon>Alphaproteobacteria</taxon>
        <taxon>Sphingomonadales</taxon>
        <taxon>Sphingomonadaceae</taxon>
        <taxon>Sphingobium</taxon>
    </lineage>
</organism>
<protein>
    <submittedName>
        <fullName evidence="1">Uncharacterized protein</fullName>
    </submittedName>
</protein>
<dbReference type="Proteomes" id="UP000015525">
    <property type="component" value="Unassembled WGS sequence"/>
</dbReference>
<evidence type="ECO:0000313" key="2">
    <source>
        <dbReference type="Proteomes" id="UP000015525"/>
    </source>
</evidence>
<evidence type="ECO:0000313" key="1">
    <source>
        <dbReference type="EMBL" id="EQB10356.1"/>
    </source>
</evidence>
<dbReference type="AlphaFoldDB" id="T0H207"/>
<dbReference type="EMBL" id="ATHO01000034">
    <property type="protein sequence ID" value="EQB10356.1"/>
    <property type="molecule type" value="Genomic_DNA"/>
</dbReference>
<proteinExistence type="predicted"/>
<accession>T0H207</accession>
<reference evidence="1 2" key="1">
    <citation type="journal article" date="2013" name="Genome Announc.">
        <title>Draft Genome Sequence of Sphingobium quisquiliarum Strain P25T, a Novel Hexachlorocyclohexane (HCH)-Degrading Bacterium Isolated from an HCH Dumpsite.</title>
        <authorList>
            <person name="Kumar Singh A."/>
            <person name="Sangwan N."/>
            <person name="Sharma A."/>
            <person name="Gupta V."/>
            <person name="Khurana J.P."/>
            <person name="Lal R."/>
        </authorList>
    </citation>
    <scope>NUCLEOTIDE SEQUENCE [LARGE SCALE GENOMIC DNA]</scope>
    <source>
        <strain evidence="1 2">P25</strain>
    </source>
</reference>
<keyword evidence="2" id="KW-1185">Reference proteome</keyword>
<sequence>MWGGKLPAEWRQTPITIRDGQYADLGPDGSEITLYALHATDCASAKARRYRLVEAYEHALGKPGSWVKIINHGEAMVVVSPQLGLAWFLNFG</sequence>
<name>T0H207_9SPHN</name>
<dbReference type="PATRIC" id="fig|1329909.3.peg.799"/>
<gene>
    <name evidence="1" type="ORF">L288_04190</name>
</gene>